<proteinExistence type="inferred from homology"/>
<evidence type="ECO:0000313" key="15">
    <source>
        <dbReference type="Proteomes" id="UP000270856"/>
    </source>
</evidence>
<dbReference type="Gene3D" id="1.20.1640.10">
    <property type="entry name" value="Multidrug efflux transporter AcrB transmembrane domain"/>
    <property type="match status" value="2"/>
</dbReference>
<dbReference type="Pfam" id="PF07549">
    <property type="entry name" value="Sec_GG"/>
    <property type="match status" value="2"/>
</dbReference>
<dbReference type="Gene3D" id="3.30.1360.200">
    <property type="match status" value="1"/>
</dbReference>
<evidence type="ECO:0000259" key="12">
    <source>
        <dbReference type="Pfam" id="PF21760"/>
    </source>
</evidence>
<evidence type="ECO:0000256" key="8">
    <source>
        <dbReference type="ARBA" id="ARBA00023136"/>
    </source>
</evidence>
<evidence type="ECO:0000313" key="14">
    <source>
        <dbReference type="EMBL" id="RPD96754.1"/>
    </source>
</evidence>
<dbReference type="InterPro" id="IPR048634">
    <property type="entry name" value="SecD_SecF_C"/>
</dbReference>
<sequence length="991" mass="109086">MQNKGLIKTFAILFGLICVYYLSFTWVNYRIENDAKEFANGDVAIENAYLDSVANVPVANYLYTNYTHSEIQDKAINLGLDLKGGINATLEVSVRDILMGLSDNSKNPVFNKALADATEAQKGSDKTYLNLFFEAFEAESKGSTKLSDPSIFGNKSLKDKVNFKMTDDEVKSILQEEVTASIATAFEVLRNRIDRFGVTSPNIQRIGESGRVSIELPGARDIDRVKKLLTGTAKLQFWETYDNSETANFFIQANAKLAEILKSEEETKQEEVTEETDSIASQDSEIDDLLGKVQDSIDTKAASPLFSIMFPSIPQNQNQRSSVVGSASVKDTALVNKYLAMKEIRALLPNDMVYTKFLWDAKPIEKTEVINLYAIKSNRSDVAPIEGDVVSDASQTFDQLGVNPEVSMTMNSKGSKLWAKMTEENVGKFVAVVLDNYVYSAPNVNGPIPNGRTSISGNFTIDEAQDLANALKSGKLPAAAKIVELSVVGASLGQESINHSAYSFLIALLVVLLWMVFYYGKAGIYADIALVVNIIFIMGVLTAFGAVLTLPGVAGIIITIGMSVDANVIIYERIKEALDKGKVLKEAIREGFSYEGAYSAIIDANITTFLTGVILYIFGSGPIRGFATTLMIGIATSLITAIFITRLMIDWSANRDRKMTFNTPITKGLFQNINIDFLRKRKIAYVISGVLIIVSIVSLATNGLNLGVDFKGGRNYVIRFEEPVSATEVAGTLQNVFGDAPEVKTYGTNNQLKLTTAYKIEERSIEVGDEIQEMLFNGLQSYLPDGTTFESFKISSDDTENKIGIMKYEEVGPTIADDIKQAAVWAVLGSMLVVFIYILLRFRKWQYSLGAVAAVFHDVLIVLGIFSLFYKVLPFDMEIDQSFIAALLTVVGYSLNDTVIVFDRIREFTHKHVSWPFYRVVNEGVSTTLGRTINTSSTTLVVLLAIFIFGGDSIKGFMFAMIIGIGVGTYSSLFIASPIMFDTTKNLKEKE</sequence>
<evidence type="ECO:0000256" key="5">
    <source>
        <dbReference type="ARBA" id="ARBA00022927"/>
    </source>
</evidence>
<keyword evidence="6 9" id="KW-1133">Transmembrane helix</keyword>
<dbReference type="NCBIfam" id="TIGR00916">
    <property type="entry name" value="2A0604s01"/>
    <property type="match status" value="2"/>
</dbReference>
<feature type="domain" description="SecDF P1 head subdomain" evidence="13">
    <location>
        <begin position="384"/>
        <end position="478"/>
    </location>
</feature>
<dbReference type="NCBIfam" id="NF009585">
    <property type="entry name" value="PRK13024.1-5"/>
    <property type="match status" value="1"/>
</dbReference>
<dbReference type="InterPro" id="IPR022645">
    <property type="entry name" value="SecD/SecF_bac"/>
</dbReference>
<dbReference type="InterPro" id="IPR022646">
    <property type="entry name" value="SecD/SecF_CS"/>
</dbReference>
<dbReference type="SUPFAM" id="SSF82866">
    <property type="entry name" value="Multidrug efflux transporter AcrB transmembrane domain"/>
    <property type="match status" value="2"/>
</dbReference>
<dbReference type="GO" id="GO:0015450">
    <property type="term" value="F:protein-transporting ATPase activity"/>
    <property type="evidence" value="ECO:0007669"/>
    <property type="project" value="InterPro"/>
</dbReference>
<evidence type="ECO:0000256" key="6">
    <source>
        <dbReference type="ARBA" id="ARBA00022989"/>
    </source>
</evidence>
<evidence type="ECO:0000256" key="1">
    <source>
        <dbReference type="ARBA" id="ARBA00004651"/>
    </source>
</evidence>
<comment type="similarity">
    <text evidence="10">Belongs to the SecD/SecF family. SecF subfamily.</text>
</comment>
<feature type="transmembrane region" description="Helical" evidence="9">
    <location>
        <begin position="592"/>
        <end position="618"/>
    </location>
</feature>
<keyword evidence="2 9" id="KW-0813">Transport</keyword>
<dbReference type="HAMAP" id="MF_01463_B">
    <property type="entry name" value="SecD_B"/>
    <property type="match status" value="1"/>
</dbReference>
<keyword evidence="7 9" id="KW-0811">Translocation</keyword>
<dbReference type="InterPro" id="IPR022813">
    <property type="entry name" value="SecD/SecF_arch_bac"/>
</dbReference>
<comment type="caution">
    <text evidence="14">The sequence shown here is derived from an EMBL/GenBank/DDBJ whole genome shotgun (WGS) entry which is preliminary data.</text>
</comment>
<dbReference type="EMBL" id="RPFJ01000011">
    <property type="protein sequence ID" value="RPD96754.1"/>
    <property type="molecule type" value="Genomic_DNA"/>
</dbReference>
<dbReference type="InterPro" id="IPR005665">
    <property type="entry name" value="SecF_bac"/>
</dbReference>
<feature type="transmembrane region" description="Helical" evidence="9">
    <location>
        <begin position="553"/>
        <end position="571"/>
    </location>
</feature>
<dbReference type="GO" id="GO:0065002">
    <property type="term" value="P:intracellular protein transmembrane transport"/>
    <property type="evidence" value="ECO:0007669"/>
    <property type="project" value="UniProtKB-UniRule"/>
</dbReference>
<feature type="domain" description="Protein translocase subunit SecDF P1" evidence="12">
    <location>
        <begin position="184"/>
        <end position="239"/>
    </location>
</feature>
<keyword evidence="5 9" id="KW-0653">Protein transport</keyword>
<keyword evidence="3 9" id="KW-1003">Cell membrane</keyword>
<protein>
    <recommendedName>
        <fullName evidence="9 10">Multifunctional fusion protein</fullName>
    </recommendedName>
    <domain>
        <recommendedName>
            <fullName evidence="9">Protein translocase subunit SecD</fullName>
        </recommendedName>
    </domain>
    <domain>
        <recommendedName>
            <fullName evidence="10">Protein-export membrane protein SecF</fullName>
        </recommendedName>
    </domain>
</protein>
<evidence type="ECO:0000256" key="9">
    <source>
        <dbReference type="HAMAP-Rule" id="MF_01463"/>
    </source>
</evidence>
<comment type="subcellular location">
    <subcellularLocation>
        <location evidence="1 9">Cell membrane</location>
        <topology evidence="1 9">Multi-pass membrane protein</topology>
    </subcellularLocation>
</comment>
<evidence type="ECO:0000259" key="13">
    <source>
        <dbReference type="Pfam" id="PF22599"/>
    </source>
</evidence>
<comment type="subunit">
    <text evidence="10">Forms a complex with SecD. Part of the essential Sec protein translocation apparatus which comprises SecA, SecYEG and auxiliary proteins SecDF. Other proteins may also be involved.</text>
</comment>
<feature type="transmembrane region" description="Helical" evidence="9">
    <location>
        <begin position="526"/>
        <end position="547"/>
    </location>
</feature>
<dbReference type="PANTHER" id="PTHR30081:SF1">
    <property type="entry name" value="PROTEIN TRANSLOCASE SUBUNIT SECD"/>
    <property type="match status" value="1"/>
</dbReference>
<reference evidence="14 15" key="1">
    <citation type="submission" date="2018-11" db="EMBL/GenBank/DDBJ databases">
        <title>Aureibaculum marinum gen. nov., sp. nov., a member of the family Flavobacteriaceae isolated from the Bohai Sea.</title>
        <authorList>
            <person name="Ji X."/>
        </authorList>
    </citation>
    <scope>NUCLEOTIDE SEQUENCE [LARGE SCALE GENOMIC DNA]</scope>
    <source>
        <strain evidence="14 15">BH-SD17</strain>
    </source>
</reference>
<dbReference type="NCBIfam" id="TIGR01129">
    <property type="entry name" value="secD"/>
    <property type="match status" value="1"/>
</dbReference>
<comment type="function">
    <text evidence="9">Part of the Sec protein translocase complex. Interacts with the SecYEG preprotein conducting channel. SecDF uses the proton motive force (PMF) to complete protein translocation after the ATP-dependent function of SecA.</text>
</comment>
<dbReference type="Proteomes" id="UP000270856">
    <property type="component" value="Unassembled WGS sequence"/>
</dbReference>
<feature type="transmembrane region" description="Helical" evidence="9">
    <location>
        <begin position="933"/>
        <end position="951"/>
    </location>
</feature>
<comment type="caution">
    <text evidence="9">Lacks conserved residue(s) required for the propagation of feature annotation.</text>
</comment>
<dbReference type="PRINTS" id="PR01755">
    <property type="entry name" value="SECFTRNLCASE"/>
</dbReference>
<dbReference type="AlphaFoldDB" id="A0A3N4NK92"/>
<name>A0A3N4NK92_9FLAO</name>
<dbReference type="InterPro" id="IPR005791">
    <property type="entry name" value="SecD"/>
</dbReference>
<feature type="transmembrane region" description="Helical" evidence="9">
    <location>
        <begin position="683"/>
        <end position="701"/>
    </location>
</feature>
<comment type="subunit">
    <text evidence="9">Forms a complex with SecF. Part of the essential Sec protein translocation apparatus which comprises SecA, SecYEG and auxiliary proteins SecDF. Other proteins may also be involved.</text>
</comment>
<keyword evidence="4 9" id="KW-0812">Transmembrane</keyword>
<dbReference type="OrthoDB" id="9805019at2"/>
<dbReference type="Pfam" id="PF02355">
    <property type="entry name" value="SecD_SecF_C"/>
    <property type="match status" value="2"/>
</dbReference>
<dbReference type="Pfam" id="PF21760">
    <property type="entry name" value="SecD_1st"/>
    <property type="match status" value="1"/>
</dbReference>
<dbReference type="FunFam" id="1.20.1640.10:FF:000004">
    <property type="entry name" value="Protein translocase subunit SecD"/>
    <property type="match status" value="1"/>
</dbReference>
<dbReference type="InterPro" id="IPR048631">
    <property type="entry name" value="SecD_1st"/>
</dbReference>
<dbReference type="PANTHER" id="PTHR30081">
    <property type="entry name" value="PROTEIN-EXPORT MEMBRANE PROTEIN SEC"/>
    <property type="match status" value="1"/>
</dbReference>
<gene>
    <name evidence="9" type="primary">secD</name>
    <name evidence="10" type="synonym">secF</name>
    <name evidence="14" type="ORF">EGM88_10370</name>
</gene>
<dbReference type="HAMAP" id="MF_01464_B">
    <property type="entry name" value="SecF_B"/>
    <property type="match status" value="1"/>
</dbReference>
<evidence type="ECO:0000259" key="11">
    <source>
        <dbReference type="Pfam" id="PF02355"/>
    </source>
</evidence>
<accession>A0A3N4NK92</accession>
<organism evidence="14 15">
    <name type="scientific">Aureibaculum marinum</name>
    <dbReference type="NCBI Taxonomy" id="2487930"/>
    <lineage>
        <taxon>Bacteria</taxon>
        <taxon>Pseudomonadati</taxon>
        <taxon>Bacteroidota</taxon>
        <taxon>Flavobacteriia</taxon>
        <taxon>Flavobacteriales</taxon>
        <taxon>Flavobacteriaceae</taxon>
        <taxon>Aureibaculum</taxon>
    </lineage>
</organism>
<evidence type="ECO:0000256" key="7">
    <source>
        <dbReference type="ARBA" id="ARBA00023010"/>
    </source>
</evidence>
<dbReference type="InterPro" id="IPR054384">
    <property type="entry name" value="SecDF_P1_head"/>
</dbReference>
<feature type="transmembrane region" description="Helical" evidence="9">
    <location>
        <begin position="957"/>
        <end position="981"/>
    </location>
</feature>
<evidence type="ECO:0000256" key="4">
    <source>
        <dbReference type="ARBA" id="ARBA00022692"/>
    </source>
</evidence>
<keyword evidence="8 9" id="KW-0472">Membrane</keyword>
<feature type="transmembrane region" description="Helical" evidence="9">
    <location>
        <begin position="822"/>
        <end position="840"/>
    </location>
</feature>
<evidence type="ECO:0000256" key="10">
    <source>
        <dbReference type="HAMAP-Rule" id="MF_01464"/>
    </source>
</evidence>
<feature type="domain" description="Protein export membrane protein SecD/SecF C-terminal" evidence="11">
    <location>
        <begin position="797"/>
        <end position="983"/>
    </location>
</feature>
<dbReference type="Pfam" id="PF22599">
    <property type="entry name" value="SecDF_P1_head"/>
    <property type="match status" value="1"/>
</dbReference>
<keyword evidence="15" id="KW-1185">Reference proteome</keyword>
<feature type="transmembrane region" description="Helical" evidence="9">
    <location>
        <begin position="882"/>
        <end position="902"/>
    </location>
</feature>
<feature type="transmembrane region" description="Helical" evidence="9">
    <location>
        <begin position="847"/>
        <end position="870"/>
    </location>
</feature>
<feature type="transmembrane region" description="Helical" evidence="9">
    <location>
        <begin position="630"/>
        <end position="649"/>
    </location>
</feature>
<comment type="similarity">
    <text evidence="9">Belongs to the SecD/SecF family. SecD subfamily.</text>
</comment>
<dbReference type="NCBIfam" id="TIGR00966">
    <property type="entry name" value="transloc_SecF"/>
    <property type="match status" value="1"/>
</dbReference>
<dbReference type="GO" id="GO:0006605">
    <property type="term" value="P:protein targeting"/>
    <property type="evidence" value="ECO:0007669"/>
    <property type="project" value="UniProtKB-UniRule"/>
</dbReference>
<evidence type="ECO:0000256" key="2">
    <source>
        <dbReference type="ARBA" id="ARBA00022448"/>
    </source>
</evidence>
<dbReference type="Gene3D" id="3.30.70.3220">
    <property type="match status" value="1"/>
</dbReference>
<feature type="domain" description="Protein export membrane protein SecD/SecF C-terminal" evidence="11">
    <location>
        <begin position="479"/>
        <end position="650"/>
    </location>
</feature>
<dbReference type="InterPro" id="IPR055344">
    <property type="entry name" value="SecD_SecF_C_bact"/>
</dbReference>
<evidence type="ECO:0000256" key="3">
    <source>
        <dbReference type="ARBA" id="ARBA00022475"/>
    </source>
</evidence>
<feature type="transmembrane region" description="Helical" evidence="9">
    <location>
        <begin position="7"/>
        <end position="27"/>
    </location>
</feature>
<dbReference type="RefSeq" id="WP_123898205.1">
    <property type="nucleotide sequence ID" value="NZ_RPFJ01000011.1"/>
</dbReference>
<dbReference type="GO" id="GO:0043952">
    <property type="term" value="P:protein transport by the Sec complex"/>
    <property type="evidence" value="ECO:0007669"/>
    <property type="project" value="UniProtKB-UniRule"/>
</dbReference>
<feature type="transmembrane region" description="Helical" evidence="9">
    <location>
        <begin position="501"/>
        <end position="519"/>
    </location>
</feature>
<dbReference type="GO" id="GO:0005886">
    <property type="term" value="C:plasma membrane"/>
    <property type="evidence" value="ECO:0007669"/>
    <property type="project" value="UniProtKB-SubCell"/>
</dbReference>